<evidence type="ECO:0000256" key="1">
    <source>
        <dbReference type="ARBA" id="ARBA00010835"/>
    </source>
</evidence>
<dbReference type="EMBL" id="CAXAMM010017779">
    <property type="protein sequence ID" value="CAK9041898.1"/>
    <property type="molecule type" value="Genomic_DNA"/>
</dbReference>
<dbReference type="InterPro" id="IPR045853">
    <property type="entry name" value="Pep_chain_release_fac_I_sf"/>
</dbReference>
<dbReference type="Pfam" id="PF00472">
    <property type="entry name" value="RF-1"/>
    <property type="match status" value="1"/>
</dbReference>
<dbReference type="PANTHER" id="PTHR43270">
    <property type="entry name" value="BETA-ALA-HIS DIPEPTIDASE"/>
    <property type="match status" value="1"/>
</dbReference>
<proteinExistence type="inferred from homology"/>
<dbReference type="PROSITE" id="PS00745">
    <property type="entry name" value="RF_PROK_I"/>
    <property type="match status" value="1"/>
</dbReference>
<feature type="domain" description="Prokaryotic-type class I peptide chain release factors" evidence="5">
    <location>
        <begin position="22"/>
        <end position="38"/>
    </location>
</feature>
<protein>
    <submittedName>
        <fullName evidence="6">Peptidyl-tRNA hydrolase ArfB (PTH) (Alternative ribosome-rescue factor B)</fullName>
    </submittedName>
</protein>
<evidence type="ECO:0000256" key="3">
    <source>
        <dbReference type="ARBA" id="ARBA00022723"/>
    </source>
</evidence>
<dbReference type="Gene3D" id="3.30.160.20">
    <property type="match status" value="1"/>
</dbReference>
<name>A0ABP0LT34_9DINO</name>
<organism evidence="6 7">
    <name type="scientific">Durusdinium trenchii</name>
    <dbReference type="NCBI Taxonomy" id="1381693"/>
    <lineage>
        <taxon>Eukaryota</taxon>
        <taxon>Sar</taxon>
        <taxon>Alveolata</taxon>
        <taxon>Dinophyceae</taxon>
        <taxon>Suessiales</taxon>
        <taxon>Symbiodiniaceae</taxon>
        <taxon>Durusdinium</taxon>
    </lineage>
</organism>
<dbReference type="Proteomes" id="UP001642464">
    <property type="component" value="Unassembled WGS sequence"/>
</dbReference>
<keyword evidence="3" id="KW-0479">Metal-binding</keyword>
<comment type="caution">
    <text evidence="6">The sequence shown here is derived from an EMBL/GenBank/DDBJ whole genome shotgun (WGS) entry which is preliminary data.</text>
</comment>
<dbReference type="SUPFAM" id="SSF75620">
    <property type="entry name" value="Release factor"/>
    <property type="match status" value="1"/>
</dbReference>
<evidence type="ECO:0000259" key="5">
    <source>
        <dbReference type="PROSITE" id="PS00745"/>
    </source>
</evidence>
<dbReference type="PANTHER" id="PTHR43270:SF8">
    <property type="entry name" value="DI- AND TRIPEPTIDASE DUG2-RELATED"/>
    <property type="match status" value="1"/>
</dbReference>
<dbReference type="InterPro" id="IPR011650">
    <property type="entry name" value="Peptidase_M20_dimer"/>
</dbReference>
<reference evidence="6 7" key="1">
    <citation type="submission" date="2024-02" db="EMBL/GenBank/DDBJ databases">
        <authorList>
            <person name="Chen Y."/>
            <person name="Shah S."/>
            <person name="Dougan E. K."/>
            <person name="Thang M."/>
            <person name="Chan C."/>
        </authorList>
    </citation>
    <scope>NUCLEOTIDE SEQUENCE [LARGE SCALE GENOMIC DNA]</scope>
</reference>
<keyword evidence="7" id="KW-1185">Reference proteome</keyword>
<evidence type="ECO:0000256" key="2">
    <source>
        <dbReference type="ARBA" id="ARBA00022670"/>
    </source>
</evidence>
<dbReference type="NCBIfam" id="NF006718">
    <property type="entry name" value="PRK09256.1"/>
    <property type="match status" value="1"/>
</dbReference>
<evidence type="ECO:0000256" key="4">
    <source>
        <dbReference type="ARBA" id="ARBA00022801"/>
    </source>
</evidence>
<dbReference type="InterPro" id="IPR000352">
    <property type="entry name" value="Pep_chain_release_fac_I"/>
</dbReference>
<evidence type="ECO:0000313" key="7">
    <source>
        <dbReference type="Proteomes" id="UP001642464"/>
    </source>
</evidence>
<dbReference type="Pfam" id="PF07687">
    <property type="entry name" value="M20_dimer"/>
    <property type="match status" value="1"/>
</dbReference>
<dbReference type="Gene3D" id="3.40.630.10">
    <property type="entry name" value="Zn peptidases"/>
    <property type="match status" value="2"/>
</dbReference>
<keyword evidence="4 6" id="KW-0378">Hydrolase</keyword>
<gene>
    <name evidence="6" type="ORF">SCF082_LOCUS24148</name>
</gene>
<dbReference type="GO" id="GO:0016787">
    <property type="term" value="F:hydrolase activity"/>
    <property type="evidence" value="ECO:0007669"/>
    <property type="project" value="UniProtKB-KW"/>
</dbReference>
<dbReference type="InterPro" id="IPR051458">
    <property type="entry name" value="Cyt/Met_Dipeptidase"/>
</dbReference>
<sequence>MSLTVTSAIAIPDWELTETFMRASGPGGQNVNKVETAVQLRFSAIASPSLPDAVKTRLKKIAGRRMTKDGEIIIEAKRYRSQERNREDARMRLAALIARAANPPRKRQKTREKLLTEDQAKRFVATLAAVEALGDSLEADGKIENLQIAQQPKAGELFKPYSTAVTALKTEYPADHAKLASAVKAHGFSTAEWGRVGDRVMIAYLAVKMQEEDPRSIEMMAGMDKSMMDMVPPEMRAQLESTFAMMETVKNAPEGDKKIDAGAEPTAAVQAAKTFHEQNGAEIVKTFVDLLAIPNDALDTENIRLNAETIADMFRERGFAMELLEHDGAPPLIYGLLETPGAERTVAIYVHYDGQPTEDAKWTHSPFEPVLYSRAMTDGGNPQLVFGVRGVTGLDVTVYGPDRGLHSGHYGNWAPGPGWRLASLLSSMKDSEGDVLIKDFYKSTQPVSQVDRAAIAAAPPIDEDLRATFGVARSEAQNAPLGERILQPALNLRGLKSAEVGAEARNVIPPSATASIGLRLVKGNDPSAMLDLVEAHIRREGYHIVRSEPDRETRLKHPLIAKVERDGGYPAVKSQMDDERVTPLISALRTVAGDELVLAPMLGGSLPLYMFEEASSAPIVVLPIANFDNNQHAPDENIRLGNLFYGVEAYAAVLTMDD</sequence>
<accession>A0ABP0LT34</accession>
<evidence type="ECO:0000313" key="6">
    <source>
        <dbReference type="EMBL" id="CAK9041898.1"/>
    </source>
</evidence>
<dbReference type="Gene3D" id="3.30.70.360">
    <property type="match status" value="1"/>
</dbReference>
<comment type="similarity">
    <text evidence="1">Belongs to the prokaryotic/mitochondrial release factor family.</text>
</comment>
<keyword evidence="2" id="KW-0645">Protease</keyword>
<dbReference type="SUPFAM" id="SSF53187">
    <property type="entry name" value="Zn-dependent exopeptidases"/>
    <property type="match status" value="1"/>
</dbReference>